<organism evidence="1 2">
    <name type="scientific">Candidatus Chlamydia sanziniae</name>
    <dbReference type="NCBI Taxonomy" id="1806891"/>
    <lineage>
        <taxon>Bacteria</taxon>
        <taxon>Pseudomonadati</taxon>
        <taxon>Chlamydiota</taxon>
        <taxon>Chlamydiia</taxon>
        <taxon>Chlamydiales</taxon>
        <taxon>Chlamydiaceae</taxon>
        <taxon>Chlamydia/Chlamydophila group</taxon>
        <taxon>Chlamydia</taxon>
    </lineage>
</organism>
<dbReference type="EMBL" id="CP014639">
    <property type="protein sequence ID" value="ANH78193.1"/>
    <property type="molecule type" value="Genomic_DNA"/>
</dbReference>
<dbReference type="AlphaFoldDB" id="A0A1A9HVR1"/>
<sequence>MKNFENIFASDIVYSCPIEMFSLEQLRKEMSWEAIAQKVPRLPRGWYELMGLSKKDRIDLCLDFWCSILGLEHSASPGICRFFSLLETLEVYIFRFERGKGPYDVKMFYSFCDGRCGFQGAPPLAQSEGRWFPPLGDSLYERFFTIHNGFGKWEDEGIFPYRSLARVQQQLRQQLVELNKVRSEENCYSLGLFPFYGYEEPFTYQCFLFDPEIRRDLSSPNLFLGEESLKHRSLENIELLHLTASHYPSFLSWLENYLHSEEVYNE</sequence>
<gene>
    <name evidence="1" type="ORF">Cs308_0017</name>
</gene>
<dbReference type="PATRIC" id="fig|1806891.3.peg.18"/>
<reference evidence="1 2" key="1">
    <citation type="submission" date="2016-03" db="EMBL/GenBank/DDBJ databases">
        <title>Culture-independent genomics supports pathogen discovery for uncultivable bacteria within the genus Chlamydia.</title>
        <authorList>
            <person name="Taylor-Brown A."/>
            <person name="Bachmann N.L."/>
            <person name="Borel N."/>
            <person name="Polkinghorne A."/>
        </authorList>
    </citation>
    <scope>NUCLEOTIDE SEQUENCE [LARGE SCALE GENOMIC DNA]</scope>
    <source>
        <strain evidence="1 2">2742-308</strain>
    </source>
</reference>
<keyword evidence="2" id="KW-1185">Reference proteome</keyword>
<dbReference type="STRING" id="1806891.Cs308_0017"/>
<evidence type="ECO:0008006" key="3">
    <source>
        <dbReference type="Google" id="ProtNLM"/>
    </source>
</evidence>
<dbReference type="OrthoDB" id="21224at2"/>
<proteinExistence type="predicted"/>
<dbReference type="Proteomes" id="UP000078162">
    <property type="component" value="Chromosome"/>
</dbReference>
<accession>A0A1A9HVR1</accession>
<evidence type="ECO:0000313" key="2">
    <source>
        <dbReference type="Proteomes" id="UP000078162"/>
    </source>
</evidence>
<protein>
    <recommendedName>
        <fullName evidence="3">SMI1/KNR4 family protein</fullName>
    </recommendedName>
</protein>
<dbReference type="KEGG" id="csaz:Cs308_0017"/>
<dbReference type="RefSeq" id="WP_066481162.1">
    <property type="nucleotide sequence ID" value="NZ_CP014639.1"/>
</dbReference>
<name>A0A1A9HVR1_9CHLA</name>
<evidence type="ECO:0000313" key="1">
    <source>
        <dbReference type="EMBL" id="ANH78193.1"/>
    </source>
</evidence>